<dbReference type="EMBL" id="QXGD01001464">
    <property type="protein sequence ID" value="KAE9205538.1"/>
    <property type="molecule type" value="Genomic_DNA"/>
</dbReference>
<evidence type="ECO:0000313" key="13">
    <source>
        <dbReference type="Proteomes" id="UP000440732"/>
    </source>
</evidence>
<dbReference type="Proteomes" id="UP000440732">
    <property type="component" value="Unassembled WGS sequence"/>
</dbReference>
<dbReference type="Proteomes" id="UP000486351">
    <property type="component" value="Unassembled WGS sequence"/>
</dbReference>
<dbReference type="OrthoDB" id="10271530at2759"/>
<evidence type="ECO:0000313" key="8">
    <source>
        <dbReference type="EMBL" id="KAE9315329.1"/>
    </source>
</evidence>
<evidence type="ECO:0000313" key="1">
    <source>
        <dbReference type="EMBL" id="KAE8929775.1"/>
    </source>
</evidence>
<evidence type="ECO:0000313" key="15">
    <source>
        <dbReference type="Proteomes" id="UP000476176"/>
    </source>
</evidence>
<gene>
    <name evidence="7" type="ORF">PF001_g18432</name>
    <name evidence="6" type="ORF">PF002_g20289</name>
    <name evidence="5" type="ORF">PF004_g18931</name>
    <name evidence="4" type="ORF">PF005_g19170</name>
    <name evidence="3" type="ORF">PF006_g18997</name>
    <name evidence="2" type="ORF">PF007_g19069</name>
    <name evidence="8" type="ORF">PF008_g19272</name>
    <name evidence="1" type="ORF">PF009_g20119</name>
</gene>
<protein>
    <submittedName>
        <fullName evidence="2">Uncharacterized protein</fullName>
    </submittedName>
</protein>
<dbReference type="Proteomes" id="UP000429523">
    <property type="component" value="Unassembled WGS sequence"/>
</dbReference>
<dbReference type="EMBL" id="QXFY01001534">
    <property type="protein sequence ID" value="KAE9315329.1"/>
    <property type="molecule type" value="Genomic_DNA"/>
</dbReference>
<proteinExistence type="predicted"/>
<evidence type="ECO:0000313" key="2">
    <source>
        <dbReference type="EMBL" id="KAE9090909.1"/>
    </source>
</evidence>
<keyword evidence="10" id="KW-1185">Reference proteome</keyword>
<evidence type="ECO:0000313" key="9">
    <source>
        <dbReference type="Proteomes" id="UP000429523"/>
    </source>
</evidence>
<dbReference type="Proteomes" id="UP000441208">
    <property type="component" value="Unassembled WGS sequence"/>
</dbReference>
<evidence type="ECO:0000313" key="10">
    <source>
        <dbReference type="Proteomes" id="UP000433483"/>
    </source>
</evidence>
<dbReference type="Proteomes" id="UP000433483">
    <property type="component" value="Unassembled WGS sequence"/>
</dbReference>
<dbReference type="Proteomes" id="UP000440367">
    <property type="component" value="Unassembled WGS sequence"/>
</dbReference>
<comment type="caution">
    <text evidence="2">The sequence shown here is derived from an EMBL/GenBank/DDBJ whole genome shotgun (WGS) entry which is preliminary data.</text>
</comment>
<evidence type="ECO:0000313" key="6">
    <source>
        <dbReference type="EMBL" id="KAE9205538.1"/>
    </source>
</evidence>
<evidence type="ECO:0000313" key="12">
    <source>
        <dbReference type="Proteomes" id="UP000440367"/>
    </source>
</evidence>
<sequence>MMNCTVLIVAGLAPRTAVKCAIVSNLKWHPGFNGEEKTAGTLTVAHRRWVVCLTNCNSERSRLMSCCADVARRGSSTNPYPILGALTAICTDTWQSNFDVEAAAALVTL</sequence>
<dbReference type="EMBL" id="QXGF01001469">
    <property type="protein sequence ID" value="KAE8929775.1"/>
    <property type="molecule type" value="Genomic_DNA"/>
</dbReference>
<dbReference type="EMBL" id="QXFZ01001414">
    <property type="protein sequence ID" value="KAE9090909.1"/>
    <property type="molecule type" value="Genomic_DNA"/>
</dbReference>
<dbReference type="AlphaFoldDB" id="A0A6A3R8S6"/>
<evidence type="ECO:0000313" key="11">
    <source>
        <dbReference type="Proteomes" id="UP000437068"/>
    </source>
</evidence>
<dbReference type="EMBL" id="QXGE01001405">
    <property type="protein sequence ID" value="KAE9293063.1"/>
    <property type="molecule type" value="Genomic_DNA"/>
</dbReference>
<evidence type="ECO:0000313" key="16">
    <source>
        <dbReference type="Proteomes" id="UP000486351"/>
    </source>
</evidence>
<dbReference type="Proteomes" id="UP000437068">
    <property type="component" value="Unassembled WGS sequence"/>
</dbReference>
<organism evidence="2 14">
    <name type="scientific">Phytophthora fragariae</name>
    <dbReference type="NCBI Taxonomy" id="53985"/>
    <lineage>
        <taxon>Eukaryota</taxon>
        <taxon>Sar</taxon>
        <taxon>Stramenopiles</taxon>
        <taxon>Oomycota</taxon>
        <taxon>Peronosporomycetes</taxon>
        <taxon>Peronosporales</taxon>
        <taxon>Peronosporaceae</taxon>
        <taxon>Phytophthora</taxon>
    </lineage>
</organism>
<evidence type="ECO:0000313" key="7">
    <source>
        <dbReference type="EMBL" id="KAE9293063.1"/>
    </source>
</evidence>
<evidence type="ECO:0000313" key="5">
    <source>
        <dbReference type="EMBL" id="KAE9200694.1"/>
    </source>
</evidence>
<dbReference type="EMBL" id="QXGA01001528">
    <property type="protein sequence ID" value="KAE9116612.1"/>
    <property type="molecule type" value="Genomic_DNA"/>
</dbReference>
<dbReference type="EMBL" id="QXGB01001449">
    <property type="protein sequence ID" value="KAE9190645.1"/>
    <property type="molecule type" value="Genomic_DNA"/>
</dbReference>
<accession>A0A6A3R8S6</accession>
<evidence type="ECO:0000313" key="3">
    <source>
        <dbReference type="EMBL" id="KAE9116612.1"/>
    </source>
</evidence>
<evidence type="ECO:0000313" key="4">
    <source>
        <dbReference type="EMBL" id="KAE9190645.1"/>
    </source>
</evidence>
<reference evidence="9 10" key="1">
    <citation type="submission" date="2018-08" db="EMBL/GenBank/DDBJ databases">
        <title>Genomic investigation of the strawberry pathogen Phytophthora fragariae indicates pathogenicity is determined by transcriptional variation in three key races.</title>
        <authorList>
            <person name="Adams T.M."/>
            <person name="Armitage A.D."/>
            <person name="Sobczyk M.K."/>
            <person name="Bates H.J."/>
            <person name="Dunwell J.M."/>
            <person name="Nellist C.F."/>
            <person name="Harrison R.J."/>
        </authorList>
    </citation>
    <scope>NUCLEOTIDE SEQUENCE [LARGE SCALE GENOMIC DNA]</scope>
    <source>
        <strain evidence="7 11">A4</strain>
        <strain evidence="6 12">BC-1</strain>
        <strain evidence="5 15">BC-23</strain>
        <strain evidence="4 10">NOV-27</strain>
        <strain evidence="3 13">NOV-5</strain>
        <strain evidence="2 14">NOV-71</strain>
        <strain evidence="8 16">NOV-77</strain>
        <strain evidence="1 9">NOV-9</strain>
    </source>
</reference>
<dbReference type="Proteomes" id="UP000476176">
    <property type="component" value="Unassembled WGS sequence"/>
</dbReference>
<dbReference type="EMBL" id="QXGC01001549">
    <property type="protein sequence ID" value="KAE9200694.1"/>
    <property type="molecule type" value="Genomic_DNA"/>
</dbReference>
<evidence type="ECO:0000313" key="14">
    <source>
        <dbReference type="Proteomes" id="UP000441208"/>
    </source>
</evidence>
<name>A0A6A3R8S6_9STRA</name>